<dbReference type="AlphaFoldDB" id="A0A0P0FWJ1"/>
<name>A0A0P0FWJ1_9BACE</name>
<evidence type="ECO:0000256" key="2">
    <source>
        <dbReference type="ARBA" id="ARBA00006275"/>
    </source>
</evidence>
<evidence type="ECO:0000256" key="1">
    <source>
        <dbReference type="ARBA" id="ARBA00004442"/>
    </source>
</evidence>
<dbReference type="PATRIC" id="fig|246787.4.peg.5595"/>
<dbReference type="EMBL" id="CP012801">
    <property type="protein sequence ID" value="ALJ62622.1"/>
    <property type="molecule type" value="Genomic_DNA"/>
</dbReference>
<dbReference type="Pfam" id="PF07980">
    <property type="entry name" value="SusD_RagB"/>
    <property type="match status" value="1"/>
</dbReference>
<keyword evidence="3" id="KW-0732">Signal</keyword>
<evidence type="ECO:0000259" key="7">
    <source>
        <dbReference type="Pfam" id="PF14322"/>
    </source>
</evidence>
<evidence type="ECO:0000256" key="4">
    <source>
        <dbReference type="ARBA" id="ARBA00023136"/>
    </source>
</evidence>
<evidence type="ECO:0000313" key="9">
    <source>
        <dbReference type="Proteomes" id="UP000061809"/>
    </source>
</evidence>
<feature type="domain" description="SusD-like N-terminal" evidence="7">
    <location>
        <begin position="105"/>
        <end position="239"/>
    </location>
</feature>
<organism evidence="8 9">
    <name type="scientific">Bacteroides cellulosilyticus</name>
    <dbReference type="NCBI Taxonomy" id="246787"/>
    <lineage>
        <taxon>Bacteria</taxon>
        <taxon>Pseudomonadati</taxon>
        <taxon>Bacteroidota</taxon>
        <taxon>Bacteroidia</taxon>
        <taxon>Bacteroidales</taxon>
        <taxon>Bacteroidaceae</taxon>
        <taxon>Bacteroides</taxon>
    </lineage>
</organism>
<evidence type="ECO:0000313" key="8">
    <source>
        <dbReference type="EMBL" id="ALJ62622.1"/>
    </source>
</evidence>
<protein>
    <submittedName>
        <fullName evidence="8">SusD family protein</fullName>
    </submittedName>
</protein>
<dbReference type="Proteomes" id="UP000061809">
    <property type="component" value="Chromosome"/>
</dbReference>
<proteinExistence type="inferred from homology"/>
<dbReference type="GO" id="GO:0009279">
    <property type="term" value="C:cell outer membrane"/>
    <property type="evidence" value="ECO:0007669"/>
    <property type="project" value="UniProtKB-SubCell"/>
</dbReference>
<accession>A0A0P0FWJ1</accession>
<dbReference type="RefSeq" id="WP_029428099.1">
    <property type="nucleotide sequence ID" value="NZ_CP012801.1"/>
</dbReference>
<evidence type="ECO:0000256" key="5">
    <source>
        <dbReference type="ARBA" id="ARBA00023237"/>
    </source>
</evidence>
<evidence type="ECO:0000259" key="6">
    <source>
        <dbReference type="Pfam" id="PF07980"/>
    </source>
</evidence>
<feature type="domain" description="RagB/SusD" evidence="6">
    <location>
        <begin position="306"/>
        <end position="545"/>
    </location>
</feature>
<comment type="similarity">
    <text evidence="2">Belongs to the SusD family.</text>
</comment>
<gene>
    <name evidence="8" type="ORF">BcellWH2_05423</name>
</gene>
<dbReference type="KEGG" id="bcel:BcellWH2_05423"/>
<keyword evidence="4" id="KW-0472">Membrane</keyword>
<sequence>MKRYSIIRSFCVLITLSWCMISCDGFLKESPRDALPEEEGYRNITELYLNAVASLYNYIGGNSDSQGLQGTGRGIYDLNTFTTDEAIMPTRGGDWYDGGFWQGLFLHKWGINNDAIQATWEYLYKVVMLSNKSLEQIESYALTHADAELPAYRAEVRALRAMYYYYLTDLFGSIPLVLSSKVASNDIVLSERENIFNFIFKELQETAPLLPAQFSNRSGNYYGRLTRPVAYFLLAKLALNAEIYMDNNWVDDTHPDGKTIFFDVDGNTFNAWQTVEFYCDQITALGYRLESDYAANFAVYNEGSVENIFTIPMNKTLYTNQMQYLFRSRHYNHAKALGLSGENGSSATIEALQTFGYETNEQDPRFDYCYYAGTVYDLKGNVVKLDDGTALVYEPWKVKLDLSDEPYEKTAGARMKKYEIDDKAMKDGKLMENDIVLFRYADVLLMKSEAKVRDGRNGDEELNQVRTRVGAPERTATLDNLLAERQLELAWEGWRRQDLIRFGQFTRSYNSRPQLPNEESGYTIVFPIPEKIRQMNPEWEQHPGY</sequence>
<dbReference type="InterPro" id="IPR011990">
    <property type="entry name" value="TPR-like_helical_dom_sf"/>
</dbReference>
<evidence type="ECO:0000256" key="3">
    <source>
        <dbReference type="ARBA" id="ARBA00022729"/>
    </source>
</evidence>
<dbReference type="Gene3D" id="1.25.40.390">
    <property type="match status" value="1"/>
</dbReference>
<keyword evidence="5" id="KW-0998">Cell outer membrane</keyword>
<dbReference type="InterPro" id="IPR033985">
    <property type="entry name" value="SusD-like_N"/>
</dbReference>
<dbReference type="Pfam" id="PF14322">
    <property type="entry name" value="SusD-like_3"/>
    <property type="match status" value="1"/>
</dbReference>
<dbReference type="InterPro" id="IPR012944">
    <property type="entry name" value="SusD_RagB_dom"/>
</dbReference>
<comment type="subcellular location">
    <subcellularLocation>
        <location evidence="1">Cell outer membrane</location>
    </subcellularLocation>
</comment>
<dbReference type="SUPFAM" id="SSF48452">
    <property type="entry name" value="TPR-like"/>
    <property type="match status" value="1"/>
</dbReference>
<reference evidence="8 9" key="1">
    <citation type="journal article" date="2015" name="Science">
        <title>Genetic determinants of in vivo fitness and diet responsiveness in multiple human gut Bacteroides.</title>
        <authorList>
            <person name="Wu M."/>
            <person name="McNulty N.P."/>
            <person name="Rodionov D.A."/>
            <person name="Khoroshkin M.S."/>
            <person name="Griffin N.W."/>
            <person name="Cheng J."/>
            <person name="Latreille P."/>
            <person name="Kerstetter R.A."/>
            <person name="Terrapon N."/>
            <person name="Henrissat B."/>
            <person name="Osterman A.L."/>
            <person name="Gordon J.I."/>
        </authorList>
    </citation>
    <scope>NUCLEOTIDE SEQUENCE [LARGE SCALE GENOMIC DNA]</scope>
    <source>
        <strain evidence="8 9">WH2</strain>
    </source>
</reference>